<dbReference type="RefSeq" id="WP_209640838.1">
    <property type="nucleotide sequence ID" value="NZ_JAGINW010000001.1"/>
</dbReference>
<gene>
    <name evidence="4" type="ORF">JOF56_004267</name>
</gene>
<sequence>MTAPGGGYQGLGYYAEPPEEKKKATGLLLAVVVAAVVVVGLVVTLIVVGPSQPTSGVPLAAQGSVSSSARPGGNPLQPKATGAPKVAGWKVIPINDGKNLQTSKAYDVPSNWEPLTTSAAFGPDGNRFTLFTPAIFQKGYCPGAPTSFRAMAGVTTVTNSGDNAAQSIAGAQKILDAVFHTKNNTKPQVTMGQPTPVSIDRDKRGYTVTAKADITPGPEDKCTPAKATVSVVVLETKPEEKTSVVIAAFADQDFAQAVPETDLQKIVTSMHAAN</sequence>
<keyword evidence="2" id="KW-0472">Membrane</keyword>
<dbReference type="Pfam" id="PF26056">
    <property type="entry name" value="DUF8017"/>
    <property type="match status" value="1"/>
</dbReference>
<protein>
    <recommendedName>
        <fullName evidence="3">DUF8017 domain-containing protein</fullName>
    </recommendedName>
</protein>
<proteinExistence type="predicted"/>
<feature type="domain" description="DUF8017" evidence="3">
    <location>
        <begin position="83"/>
        <end position="271"/>
    </location>
</feature>
<comment type="caution">
    <text evidence="4">The sequence shown here is derived from an EMBL/GenBank/DDBJ whole genome shotgun (WGS) entry which is preliminary data.</text>
</comment>
<evidence type="ECO:0000259" key="3">
    <source>
        <dbReference type="Pfam" id="PF26056"/>
    </source>
</evidence>
<dbReference type="EMBL" id="JAGINW010000001">
    <property type="protein sequence ID" value="MBP2323882.1"/>
    <property type="molecule type" value="Genomic_DNA"/>
</dbReference>
<evidence type="ECO:0000256" key="1">
    <source>
        <dbReference type="SAM" id="MobiDB-lite"/>
    </source>
</evidence>
<feature type="transmembrane region" description="Helical" evidence="2">
    <location>
        <begin position="27"/>
        <end position="48"/>
    </location>
</feature>
<evidence type="ECO:0000313" key="4">
    <source>
        <dbReference type="EMBL" id="MBP2323882.1"/>
    </source>
</evidence>
<reference evidence="4 5" key="1">
    <citation type="submission" date="2021-03" db="EMBL/GenBank/DDBJ databases">
        <title>Sequencing the genomes of 1000 actinobacteria strains.</title>
        <authorList>
            <person name="Klenk H.-P."/>
        </authorList>
    </citation>
    <scope>NUCLEOTIDE SEQUENCE [LARGE SCALE GENOMIC DNA]</scope>
    <source>
        <strain evidence="4 5">DSM 46670</strain>
    </source>
</reference>
<organism evidence="4 5">
    <name type="scientific">Kibdelosporangium banguiense</name>
    <dbReference type="NCBI Taxonomy" id="1365924"/>
    <lineage>
        <taxon>Bacteria</taxon>
        <taxon>Bacillati</taxon>
        <taxon>Actinomycetota</taxon>
        <taxon>Actinomycetes</taxon>
        <taxon>Pseudonocardiales</taxon>
        <taxon>Pseudonocardiaceae</taxon>
        <taxon>Kibdelosporangium</taxon>
    </lineage>
</organism>
<dbReference type="InterPro" id="IPR058330">
    <property type="entry name" value="DUF8017"/>
</dbReference>
<evidence type="ECO:0000256" key="2">
    <source>
        <dbReference type="SAM" id="Phobius"/>
    </source>
</evidence>
<keyword evidence="2" id="KW-1133">Transmembrane helix</keyword>
<keyword evidence="5" id="KW-1185">Reference proteome</keyword>
<dbReference type="Proteomes" id="UP001519332">
    <property type="component" value="Unassembled WGS sequence"/>
</dbReference>
<evidence type="ECO:0000313" key="5">
    <source>
        <dbReference type="Proteomes" id="UP001519332"/>
    </source>
</evidence>
<keyword evidence="2" id="KW-0812">Transmembrane</keyword>
<accession>A0ABS4THH1</accession>
<name>A0ABS4THH1_9PSEU</name>
<feature type="region of interest" description="Disordered" evidence="1">
    <location>
        <begin position="57"/>
        <end position="84"/>
    </location>
</feature>